<dbReference type="AlphaFoldDB" id="A0A1I9G8E4"/>
<accession>A0A1I9G8E4</accession>
<name>A0A1I9G8E4_BRUMA</name>
<keyword evidence="1" id="KW-0812">Transmembrane</keyword>
<sequence length="65" mass="7503">MVGIGDLSRGFIREICESNTGEERPVIQVLKLSIFGFEYLMECSAIIVCVFVRINCYYYYSHVKV</sequence>
<organism evidence="2">
    <name type="scientific">Brugia malayi</name>
    <name type="common">Filarial nematode worm</name>
    <dbReference type="NCBI Taxonomy" id="6279"/>
    <lineage>
        <taxon>Eukaryota</taxon>
        <taxon>Metazoa</taxon>
        <taxon>Ecdysozoa</taxon>
        <taxon>Nematoda</taxon>
        <taxon>Chromadorea</taxon>
        <taxon>Rhabditida</taxon>
        <taxon>Spirurina</taxon>
        <taxon>Spiruromorpha</taxon>
        <taxon>Filarioidea</taxon>
        <taxon>Onchocercidae</taxon>
        <taxon>Brugia</taxon>
    </lineage>
</organism>
<gene>
    <name evidence="2" type="primary">Bm7760</name>
    <name evidence="2" type="ORF">BM_Bm7760</name>
</gene>
<dbReference type="EMBL" id="LN854704">
    <property type="protein sequence ID" value="CDQ06290.1"/>
    <property type="molecule type" value="Genomic_DNA"/>
</dbReference>
<feature type="transmembrane region" description="Helical" evidence="1">
    <location>
        <begin position="39"/>
        <end position="60"/>
    </location>
</feature>
<evidence type="ECO:0000313" key="2">
    <source>
        <dbReference type="EMBL" id="CDQ06290.1"/>
    </source>
</evidence>
<keyword evidence="1" id="KW-0472">Membrane</keyword>
<reference evidence="2" key="1">
    <citation type="journal article" date="2007" name="Science">
        <title>Draft genome of the filarial nematode parasite Brugia malayi.</title>
        <authorList>
            <person name="Ghedin E."/>
            <person name="Wang S."/>
            <person name="Spiro D."/>
            <person name="Caler E."/>
            <person name="Zhao Q."/>
            <person name="Crabtree J."/>
            <person name="Allen J.E."/>
            <person name="Delcher A.L."/>
            <person name="Guiliano D.B."/>
            <person name="Miranda-Saavedra D."/>
            <person name="Angiuoli S.V."/>
            <person name="Creasy T."/>
            <person name="Amedeo P."/>
            <person name="Haas B."/>
            <person name="El-Sayed N.M."/>
            <person name="Wortman J.R."/>
            <person name="Feldblyum T."/>
            <person name="Tallon L."/>
            <person name="Schatz M."/>
            <person name="Shumway M."/>
            <person name="Koo H."/>
            <person name="Salzberg S.L."/>
            <person name="Schobel S."/>
            <person name="Pertea M."/>
            <person name="Pop M."/>
            <person name="White O."/>
            <person name="Barton G.J."/>
            <person name="Carlow C.K."/>
            <person name="Crawford M.J."/>
            <person name="Daub J."/>
            <person name="Dimmic M.W."/>
            <person name="Estes C.F."/>
            <person name="Foster J.M."/>
            <person name="Ganatra M."/>
            <person name="Gregory W.F."/>
            <person name="Johnson N.M."/>
            <person name="Jin J."/>
            <person name="Komuniecki R."/>
            <person name="Korf I."/>
            <person name="Kumar S."/>
            <person name="Laney S."/>
            <person name="Li B.W."/>
            <person name="Li W."/>
            <person name="Lindblom T.H."/>
            <person name="Lustigman S."/>
            <person name="Ma D."/>
            <person name="Maina C.V."/>
            <person name="Martin D.M."/>
            <person name="McCarter J.P."/>
            <person name="McReynolds L."/>
            <person name="Mitreva M."/>
            <person name="Nutman T.B."/>
            <person name="Parkinson J."/>
            <person name="Peregrin-Alvarez J.M."/>
            <person name="Poole C."/>
            <person name="Ren Q."/>
            <person name="Saunders L."/>
            <person name="Sluder A.E."/>
            <person name="Smith K."/>
            <person name="Stanke M."/>
            <person name="Unnasch T.R."/>
            <person name="Ware J."/>
            <person name="Wei A.D."/>
            <person name="Weil G."/>
            <person name="Williams D.J."/>
            <person name="Zhang Y."/>
            <person name="Williams S.A."/>
            <person name="Fraser-Liggett C."/>
            <person name="Slatko B."/>
            <person name="Blaxter M.L."/>
            <person name="Scott A.L."/>
        </authorList>
    </citation>
    <scope>NUCLEOTIDE SEQUENCE</scope>
    <source>
        <strain evidence="2">FR3</strain>
    </source>
</reference>
<evidence type="ECO:0000256" key="1">
    <source>
        <dbReference type="SAM" id="Phobius"/>
    </source>
</evidence>
<protein>
    <submittedName>
        <fullName evidence="2">Bm7760</fullName>
    </submittedName>
</protein>
<proteinExistence type="predicted"/>
<reference evidence="2" key="2">
    <citation type="submission" date="2012-12" db="EMBL/GenBank/DDBJ databases">
        <authorList>
            <consortium name="WormBase Consortium"/>
            <person name="Ghedin E."/>
            <person name="Paulini M."/>
        </authorList>
    </citation>
    <scope>NUCLEOTIDE SEQUENCE</scope>
    <source>
        <strain evidence="2">FR3</strain>
    </source>
</reference>
<keyword evidence="1" id="KW-1133">Transmembrane helix</keyword>